<protein>
    <submittedName>
        <fullName evidence="3">Uncharacterized protein</fullName>
    </submittedName>
</protein>
<feature type="compositionally biased region" description="Polar residues" evidence="1">
    <location>
        <begin position="88"/>
        <end position="108"/>
    </location>
</feature>
<evidence type="ECO:0000313" key="4">
    <source>
        <dbReference type="Proteomes" id="UP001152759"/>
    </source>
</evidence>
<dbReference type="AlphaFoldDB" id="A0A9P0F6Q4"/>
<evidence type="ECO:0000256" key="2">
    <source>
        <dbReference type="SAM" id="SignalP"/>
    </source>
</evidence>
<keyword evidence="2" id="KW-0732">Signal</keyword>
<keyword evidence="4" id="KW-1185">Reference proteome</keyword>
<evidence type="ECO:0000256" key="1">
    <source>
        <dbReference type="SAM" id="MobiDB-lite"/>
    </source>
</evidence>
<feature type="compositionally biased region" description="Polar residues" evidence="1">
    <location>
        <begin position="118"/>
        <end position="127"/>
    </location>
</feature>
<dbReference type="KEGG" id="btab:109037247"/>
<feature type="region of interest" description="Disordered" evidence="1">
    <location>
        <begin position="43"/>
        <end position="127"/>
    </location>
</feature>
<evidence type="ECO:0000313" key="3">
    <source>
        <dbReference type="EMBL" id="CAH0394324.1"/>
    </source>
</evidence>
<sequence>MAMPTCKVIRCLVCLVSLSPVFLDPSLATPIKIKETSEDLKSLKERVDEPLPSSGLKPDPKGDVEDRFKESPFKRLRNRSENPEPGISPSTSLATTRSNNGRSFENSPSTTSTVVSKSLGNSPSTSLSTIASRAKNSFVRAVSSIVKPIDDKAKTAVSGAGLTLGLLSGITSEWGRKAYNCMVRVHNANIDNLSKLRNLVGKVGSSAVDLGASGVTEAGNVLDAVRREENRILTGVTEKIPVVRHLVGLRNLAGLAKTSGIQAAASAVKRLGDLAVNAVTLRKTEEVTVPTGGIGGFLRKIEGLSGSDLITVGLALGTSKGNVDTLRKIASTTGPESAFKIGEAIGRHKSSPRGK</sequence>
<name>A0A9P0F6Q4_BEMTA</name>
<proteinExistence type="predicted"/>
<feature type="chain" id="PRO_5040234146" evidence="2">
    <location>
        <begin position="29"/>
        <end position="355"/>
    </location>
</feature>
<dbReference type="EMBL" id="OU963869">
    <property type="protein sequence ID" value="CAH0394324.1"/>
    <property type="molecule type" value="Genomic_DNA"/>
</dbReference>
<gene>
    <name evidence="3" type="ORF">BEMITA_LOCUS12635</name>
</gene>
<feature type="signal peptide" evidence="2">
    <location>
        <begin position="1"/>
        <end position="28"/>
    </location>
</feature>
<accession>A0A9P0F6Q4</accession>
<reference evidence="3" key="1">
    <citation type="submission" date="2021-12" db="EMBL/GenBank/DDBJ databases">
        <authorList>
            <person name="King R."/>
        </authorList>
    </citation>
    <scope>NUCLEOTIDE SEQUENCE</scope>
</reference>
<dbReference type="Proteomes" id="UP001152759">
    <property type="component" value="Chromosome 8"/>
</dbReference>
<feature type="compositionally biased region" description="Basic and acidic residues" evidence="1">
    <location>
        <begin position="58"/>
        <end position="82"/>
    </location>
</feature>
<organism evidence="3 4">
    <name type="scientific">Bemisia tabaci</name>
    <name type="common">Sweetpotato whitefly</name>
    <name type="synonym">Aleurodes tabaci</name>
    <dbReference type="NCBI Taxonomy" id="7038"/>
    <lineage>
        <taxon>Eukaryota</taxon>
        <taxon>Metazoa</taxon>
        <taxon>Ecdysozoa</taxon>
        <taxon>Arthropoda</taxon>
        <taxon>Hexapoda</taxon>
        <taxon>Insecta</taxon>
        <taxon>Pterygota</taxon>
        <taxon>Neoptera</taxon>
        <taxon>Paraneoptera</taxon>
        <taxon>Hemiptera</taxon>
        <taxon>Sternorrhyncha</taxon>
        <taxon>Aleyrodoidea</taxon>
        <taxon>Aleyrodidae</taxon>
        <taxon>Aleyrodinae</taxon>
        <taxon>Bemisia</taxon>
    </lineage>
</organism>